<dbReference type="InterPro" id="IPR045553">
    <property type="entry name" value="bpX1"/>
</dbReference>
<dbReference type="EMBL" id="JAJKFT010000002">
    <property type="protein sequence ID" value="MCC9627215.1"/>
    <property type="molecule type" value="Genomic_DNA"/>
</dbReference>
<dbReference type="Proteomes" id="UP001139103">
    <property type="component" value="Unassembled WGS sequence"/>
</dbReference>
<sequence length="932" mass="104460">MSKNDLEIAREYLLPGPNSFWRWGDKGDAIEWTQGGTIAFRPELVFVLRHLVPVGLPPRDCVLLLLAATRDNWSAAPHDAIFNSIPCEVAGEMLDLQQSSALRERLFENGRGLSKLVQLPTALRSSLEAKATLIEVVLEEFRAVTTPSEANIVLDYLENGMGEILAWYDSSVEARIESTLSRERLETLCEGLERATPETLRNRRQTSLDQLPQAIDSELPQSQQARALLTSLLDDDQLQGLAKLARDLMAAVSLPRALADQEEMQIGGVSDITNRGPLDRLLLTELVHDDLTLAVRVSVNEALYLRRESPPRTPQKERIVLLDSGIRSWGVPRVFATAVALALTATTGSNTQISVFRAADEKVKPVNLLTREGLVEHLQQLDATAHPGKALPAFLEAFQTLDSAAEPVIVVAEEVLSDPEFQQALAAAAFPSVHLASVSRSGRFCLIEKNLRGSKRVREAELNVEQLFADRPATATPLIDRSLANDLPVIFKQRPFPLRISHQVEYKQTISLAEHGFLTISNHGCLHHWDQKSTFGSRILHDQLPAGGLTWCKYDASEKMAYGVITKIDRRELAFLQVDVTNSVAKTSFVTPRSKGNVIALRDGVLLVLSPNQSHLEAISLQTAESLDVLRLPTEIAWTHDRFFRGRHVQDPWHAASFDGSRLQLDSVVHSDDAKKYEFVHFGEYHGLNAPYGVTRDGMIYYSDTREVWPIWREDRLIQDSPRVSQDGRRLLLYPQLAKNSPELPCCLVDLQSRTPAMIQSPKPEKIFPTLHPEAKRFLTSHSMRNHFTHVAVSRRDDLDCLVLVTRRKGLLALKNLAEGRPRLYREKYSENVTLGKTFKMVKAPRFQFSLGCATWEDGSQAFLDSRGILHLRSSDPNLPELSITLSDWEATGWSSDGRHWGASWQTGRPTSSDSEGKPLENLVRRFIRNLR</sequence>
<accession>A0A9X1MJ35</accession>
<feature type="domain" description="MoxR-vWA-beta-propeller ternary system" evidence="1">
    <location>
        <begin position="35"/>
        <end position="202"/>
    </location>
</feature>
<comment type="caution">
    <text evidence="3">The sequence shown here is derived from an EMBL/GenBank/DDBJ whole genome shotgun (WGS) entry which is preliminary data.</text>
</comment>
<name>A0A9X1MJ35_9BACT</name>
<feature type="domain" description="MoxR-vWA-beta-propeller ternary system" evidence="2">
    <location>
        <begin position="854"/>
        <end position="913"/>
    </location>
</feature>
<reference evidence="3" key="1">
    <citation type="submission" date="2021-11" db="EMBL/GenBank/DDBJ databases">
        <title>Genome sequence.</title>
        <authorList>
            <person name="Sun Q."/>
        </authorList>
    </citation>
    <scope>NUCLEOTIDE SEQUENCE</scope>
    <source>
        <strain evidence="3">JC732</strain>
    </source>
</reference>
<evidence type="ECO:0000259" key="1">
    <source>
        <dbReference type="Pfam" id="PF19915"/>
    </source>
</evidence>
<dbReference type="Pfam" id="PF19917">
    <property type="entry name" value="bpX1"/>
    <property type="match status" value="1"/>
</dbReference>
<dbReference type="Pfam" id="PF19915">
    <property type="entry name" value="bpX0"/>
    <property type="match status" value="1"/>
</dbReference>
<evidence type="ECO:0000313" key="3">
    <source>
        <dbReference type="EMBL" id="MCC9627215.1"/>
    </source>
</evidence>
<protein>
    <submittedName>
        <fullName evidence="3">Uncharacterized protein</fullName>
    </submittedName>
</protein>
<proteinExistence type="predicted"/>
<gene>
    <name evidence="3" type="ORF">LOC68_02230</name>
</gene>
<evidence type="ECO:0000259" key="2">
    <source>
        <dbReference type="Pfam" id="PF19917"/>
    </source>
</evidence>
<keyword evidence="4" id="KW-1185">Reference proteome</keyword>
<organism evidence="3 4">
    <name type="scientific">Blastopirellula sediminis</name>
    <dbReference type="NCBI Taxonomy" id="2894196"/>
    <lineage>
        <taxon>Bacteria</taxon>
        <taxon>Pseudomonadati</taxon>
        <taxon>Planctomycetota</taxon>
        <taxon>Planctomycetia</taxon>
        <taxon>Pirellulales</taxon>
        <taxon>Pirellulaceae</taxon>
        <taxon>Blastopirellula</taxon>
    </lineage>
</organism>
<dbReference type="AlphaFoldDB" id="A0A9X1MJ35"/>
<dbReference type="RefSeq" id="WP_230215178.1">
    <property type="nucleotide sequence ID" value="NZ_JAJKFT010000002.1"/>
</dbReference>
<dbReference type="InterPro" id="IPR045554">
    <property type="entry name" value="bpX0"/>
</dbReference>
<evidence type="ECO:0000313" key="4">
    <source>
        <dbReference type="Proteomes" id="UP001139103"/>
    </source>
</evidence>